<reference evidence="1" key="1">
    <citation type="journal article" date="2018" name="Int. J. Syst. Evol. Microbiol.">
        <title>Carboxylicivirga sediminis sp. nov., isolated from coastal sediment.</title>
        <authorList>
            <person name="Wang F.Q."/>
            <person name="Ren L.H."/>
            <person name="Zou R.J."/>
            <person name="Sun Y.Z."/>
            <person name="Liu X.J."/>
            <person name="Jiang F."/>
            <person name="Liu L.J."/>
        </authorList>
    </citation>
    <scope>NUCLEOTIDE SEQUENCE</scope>
    <source>
        <strain evidence="1">JR1</strain>
    </source>
</reference>
<organism evidence="1 2">
    <name type="scientific">Carboxylicivirga sediminis</name>
    <dbReference type="NCBI Taxonomy" id="2006564"/>
    <lineage>
        <taxon>Bacteria</taxon>
        <taxon>Pseudomonadati</taxon>
        <taxon>Bacteroidota</taxon>
        <taxon>Bacteroidia</taxon>
        <taxon>Marinilabiliales</taxon>
        <taxon>Marinilabiliaceae</taxon>
        <taxon>Carboxylicivirga</taxon>
    </lineage>
</organism>
<comment type="caution">
    <text evidence="1">The sequence shown here is derived from an EMBL/GenBank/DDBJ whole genome shotgun (WGS) entry which is preliminary data.</text>
</comment>
<name>A0A941F060_9BACT</name>
<reference evidence="1" key="2">
    <citation type="submission" date="2021-04" db="EMBL/GenBank/DDBJ databases">
        <authorList>
            <person name="Zhang T."/>
            <person name="Zhang Y."/>
            <person name="Lu D."/>
            <person name="Zuo D."/>
            <person name="Du Z."/>
        </authorList>
    </citation>
    <scope>NUCLEOTIDE SEQUENCE</scope>
    <source>
        <strain evidence="1">JR1</strain>
    </source>
</reference>
<dbReference type="EMBL" id="JAGTAR010000003">
    <property type="protein sequence ID" value="MBR8534561.1"/>
    <property type="molecule type" value="Genomic_DNA"/>
</dbReference>
<keyword evidence="2" id="KW-1185">Reference proteome</keyword>
<accession>A0A941F060</accession>
<sequence length="56" mass="6161">MTESGQTGPYISISPYATYPTANHQLAVSPVQHSPTNILRPGKTLVKYAWPVFSEQ</sequence>
<dbReference type="AlphaFoldDB" id="A0A941F060"/>
<gene>
    <name evidence="1" type="ORF">KDU71_03245</name>
</gene>
<evidence type="ECO:0000313" key="2">
    <source>
        <dbReference type="Proteomes" id="UP000679220"/>
    </source>
</evidence>
<dbReference type="Proteomes" id="UP000679220">
    <property type="component" value="Unassembled WGS sequence"/>
</dbReference>
<proteinExistence type="predicted"/>
<dbReference type="RefSeq" id="WP_212188465.1">
    <property type="nucleotide sequence ID" value="NZ_JAGTAR010000003.1"/>
</dbReference>
<evidence type="ECO:0000313" key="1">
    <source>
        <dbReference type="EMBL" id="MBR8534561.1"/>
    </source>
</evidence>
<protein>
    <submittedName>
        <fullName evidence="1">Uncharacterized protein</fullName>
    </submittedName>
</protein>